<protein>
    <submittedName>
        <fullName evidence="1">Uncharacterized protein</fullName>
    </submittedName>
</protein>
<proteinExistence type="predicted"/>
<reference evidence="1 2" key="1">
    <citation type="submission" date="2018-12" db="EMBL/GenBank/DDBJ databases">
        <authorList>
            <consortium name="Pathogen Informatics"/>
        </authorList>
    </citation>
    <scope>NUCLEOTIDE SEQUENCE [LARGE SCALE GENOMIC DNA]</scope>
    <source>
        <strain evidence="1 2">NCTC10207</strain>
    </source>
</reference>
<evidence type="ECO:0000313" key="2">
    <source>
        <dbReference type="Proteomes" id="UP000282386"/>
    </source>
</evidence>
<accession>A0A7Z9A7B6</accession>
<gene>
    <name evidence="1" type="ORF">NCTC10207_02213</name>
</gene>
<evidence type="ECO:0000313" key="1">
    <source>
        <dbReference type="EMBL" id="VEI24700.1"/>
    </source>
</evidence>
<dbReference type="Proteomes" id="UP000282386">
    <property type="component" value="Chromosome"/>
</dbReference>
<organism evidence="1 2">
    <name type="scientific">Rothia aeria</name>
    <dbReference type="NCBI Taxonomy" id="172042"/>
    <lineage>
        <taxon>Bacteria</taxon>
        <taxon>Bacillati</taxon>
        <taxon>Actinomycetota</taxon>
        <taxon>Actinomycetes</taxon>
        <taxon>Micrococcales</taxon>
        <taxon>Micrococcaceae</taxon>
        <taxon>Rothia</taxon>
    </lineage>
</organism>
<dbReference type="RefSeq" id="WP_126500672.1">
    <property type="nucleotide sequence ID" value="NZ_CAURCD010000026.1"/>
</dbReference>
<dbReference type="AlphaFoldDB" id="A0A7Z9A7B6"/>
<sequence>MINRIYQNKFGITKFNKYFSYLKDIRDEIDPYIYEFFSDERKYQLRGEKTLHDSWIQDFKISRELKTVENTNSSIELRLLLADWENVLILNYYDAFFEKIPFEIFDEQHLQNDLLVHELQWDQQTKRYRHIICFDNDVDLVINFAAFKYSYINAKQI</sequence>
<dbReference type="EMBL" id="LR134479">
    <property type="protein sequence ID" value="VEI24700.1"/>
    <property type="molecule type" value="Genomic_DNA"/>
</dbReference>
<name>A0A7Z9A7B6_9MICC</name>